<dbReference type="Proteomes" id="UP001201980">
    <property type="component" value="Unassembled WGS sequence"/>
</dbReference>
<dbReference type="AlphaFoldDB" id="A0AAD5RFK4"/>
<organism evidence="2 3">
    <name type="scientific">Zalerion maritima</name>
    <dbReference type="NCBI Taxonomy" id="339359"/>
    <lineage>
        <taxon>Eukaryota</taxon>
        <taxon>Fungi</taxon>
        <taxon>Dikarya</taxon>
        <taxon>Ascomycota</taxon>
        <taxon>Pezizomycotina</taxon>
        <taxon>Sordariomycetes</taxon>
        <taxon>Lulworthiomycetidae</taxon>
        <taxon>Lulworthiales</taxon>
        <taxon>Lulworthiaceae</taxon>
        <taxon>Zalerion</taxon>
    </lineage>
</organism>
<evidence type="ECO:0000313" key="3">
    <source>
        <dbReference type="Proteomes" id="UP001201980"/>
    </source>
</evidence>
<feature type="region of interest" description="Disordered" evidence="1">
    <location>
        <begin position="1"/>
        <end position="116"/>
    </location>
</feature>
<proteinExistence type="predicted"/>
<name>A0AAD5RFK4_9PEZI</name>
<comment type="caution">
    <text evidence="2">The sequence shown here is derived from an EMBL/GenBank/DDBJ whole genome shotgun (WGS) entry which is preliminary data.</text>
</comment>
<keyword evidence="3" id="KW-1185">Reference proteome</keyword>
<protein>
    <submittedName>
        <fullName evidence="2">Uncharacterized protein</fullName>
    </submittedName>
</protein>
<feature type="compositionally biased region" description="Basic and acidic residues" evidence="1">
    <location>
        <begin position="1"/>
        <end position="20"/>
    </location>
</feature>
<dbReference type="EMBL" id="JAKWBI020001091">
    <property type="protein sequence ID" value="KAJ2891451.1"/>
    <property type="molecule type" value="Genomic_DNA"/>
</dbReference>
<evidence type="ECO:0000313" key="2">
    <source>
        <dbReference type="EMBL" id="KAJ2891451.1"/>
    </source>
</evidence>
<evidence type="ECO:0000256" key="1">
    <source>
        <dbReference type="SAM" id="MobiDB-lite"/>
    </source>
</evidence>
<accession>A0AAD5RFK4</accession>
<feature type="region of interest" description="Disordered" evidence="1">
    <location>
        <begin position="298"/>
        <end position="319"/>
    </location>
</feature>
<gene>
    <name evidence="2" type="ORF">MKZ38_000374</name>
</gene>
<sequence>MSSLEEQQRISVLREEEHHQRPPIQPISEFRNAPSFQEEFVNTPGFATNQAPLPSSGELSAAAMAGRGGGARPSTGENAKRTSSLLRRNRRRTSPASHAMPQNQRRRTVRGHPTTGDHMEYMPAFREESTGLHRVLAHPQPTPQLLLNPEICPCKHHHPIDVAIQDRTGKDLASAYGQLSNTTKSFVSLYIAKTNSVKQHKIRPDNEGMAQLFPDGVKRPVTHFTRWVLRYSGYYKTVVLYVVDDPNPKFQFYFGTKLQTLLNDIAALPPPHRIHFPSQPPLPATGSDQRQNILGVSQSQQNMEAPESVVTAPTDAPPQNYTEVSSLIQDQNQPQPQQAVNYLGGQGAATGTVARGHGTNHNMMPSPNPGYASNNRGAGNPMGYIQGPSLSGVSDFSFNTAPYAHQGFGGQMQADSFPGPGLTGPNDAFGFHLAPWDLSNEVDEANSFMVLSQNQDQSPPPFRG</sequence>
<reference evidence="2" key="1">
    <citation type="submission" date="2022-07" db="EMBL/GenBank/DDBJ databases">
        <title>Draft genome sequence of Zalerion maritima ATCC 34329, a (micro)plastics degrading marine fungus.</title>
        <authorList>
            <person name="Paco A."/>
            <person name="Goncalves M.F.M."/>
            <person name="Rocha-Santos T.A.P."/>
            <person name="Alves A."/>
        </authorList>
    </citation>
    <scope>NUCLEOTIDE SEQUENCE</scope>
    <source>
        <strain evidence="2">ATCC 34329</strain>
    </source>
</reference>